<dbReference type="SUPFAM" id="SSF57701">
    <property type="entry name" value="Zn2/Cys6 DNA-binding domain"/>
    <property type="match status" value="1"/>
</dbReference>
<dbReference type="Pfam" id="PF11951">
    <property type="entry name" value="Fungal_trans_2"/>
    <property type="match status" value="1"/>
</dbReference>
<keyword evidence="2" id="KW-0805">Transcription regulation</keyword>
<dbReference type="AlphaFoldDB" id="C6HQH8"/>
<gene>
    <name evidence="8" type="ORF">HCDG_08896</name>
</gene>
<accession>C6HQH8</accession>
<dbReference type="VEuPathDB" id="FungiDB:HCDG_08896"/>
<dbReference type="GO" id="GO:0045944">
    <property type="term" value="P:positive regulation of transcription by RNA polymerase II"/>
    <property type="evidence" value="ECO:0007669"/>
    <property type="project" value="TreeGrafter"/>
</dbReference>
<dbReference type="InterPro" id="IPR001138">
    <property type="entry name" value="Zn2Cys6_DnaBD"/>
</dbReference>
<dbReference type="SMART" id="SM00066">
    <property type="entry name" value="GAL4"/>
    <property type="match status" value="1"/>
</dbReference>
<name>C6HQH8_AJECH</name>
<evidence type="ECO:0000256" key="1">
    <source>
        <dbReference type="ARBA" id="ARBA00004123"/>
    </source>
</evidence>
<dbReference type="InterPro" id="IPR036864">
    <property type="entry name" value="Zn2-C6_fun-type_DNA-bd_sf"/>
</dbReference>
<dbReference type="OrthoDB" id="6730379at2759"/>
<reference evidence="9" key="1">
    <citation type="submission" date="2009-05" db="EMBL/GenBank/DDBJ databases">
        <title>The genome sequence of Ajellomyces capsulatus strain H143.</title>
        <authorList>
            <person name="Champion M."/>
            <person name="Cuomo C.A."/>
            <person name="Ma L.-J."/>
            <person name="Henn M.R."/>
            <person name="Sil A."/>
            <person name="Goldman B."/>
            <person name="Young S.K."/>
            <person name="Kodira C.D."/>
            <person name="Zeng Q."/>
            <person name="Koehrsen M."/>
            <person name="Alvarado L."/>
            <person name="Berlin A.M."/>
            <person name="Borenstein D."/>
            <person name="Chen Z."/>
            <person name="Engels R."/>
            <person name="Freedman E."/>
            <person name="Gellesch M."/>
            <person name="Goldberg J."/>
            <person name="Griggs A."/>
            <person name="Gujja S."/>
            <person name="Heiman D.I."/>
            <person name="Hepburn T.A."/>
            <person name="Howarth C."/>
            <person name="Jen D."/>
            <person name="Larson L."/>
            <person name="Lewis B."/>
            <person name="Mehta T."/>
            <person name="Park D."/>
            <person name="Pearson M."/>
            <person name="Roberts A."/>
            <person name="Saif S."/>
            <person name="Shea T.D."/>
            <person name="Shenoy N."/>
            <person name="Sisk P."/>
            <person name="Stolte C."/>
            <person name="Sykes S."/>
            <person name="Walk T."/>
            <person name="White J."/>
            <person name="Yandava C."/>
            <person name="Klein B."/>
            <person name="McEwen J.G."/>
            <person name="Puccia R."/>
            <person name="Goldman G.H."/>
            <person name="Felipe M.S."/>
            <person name="Nino-Vega G."/>
            <person name="San-Blas G."/>
            <person name="Taylor J.W."/>
            <person name="Mendoza L."/>
            <person name="Galagan J.E."/>
            <person name="Nusbaum C."/>
            <person name="Birren B.W."/>
        </authorList>
    </citation>
    <scope>NUCLEOTIDE SEQUENCE [LARGE SCALE GENOMIC DNA]</scope>
    <source>
        <strain evidence="9">H143</strain>
    </source>
</reference>
<sequence length="563" mass="64003">MTRRERKQSESRRRTGCWTCKEKHIQCTEEWPVCSRCERLGVRCVRGLKLLWREDAAQRGIHFGREGTWSKRPTTKPRTKIGIDHEFDPVPLDQYIGRWLFLNTTYWDFGESDGEEIPKCSLEQLEEIAQSVNGVVRSSPCRPLGHPLVHYCPVESFLLDYFIRGIAPFCSLSTECNPYLSLVTPLALNYQQPHKPLRNTLLAIAANQLQLLGNHTYEREAFVFKQKALHGLQNEINNRNPSAGTVATVLMLCFHDITDGCTPSWTTHLRGGLRLMAMLPHQMCESEALKKFFVMYFVAHDIMGRTGAEDSSEMGQEDHSWLEDDDLEEIDVLMGCSRGLMTLINKISALASKKSKVMKTRQLSPQEVSTFNAARNAIEAELRVLHQKLPSYAPLQEDLLRIAETKRLAAILYLRERLGSPAGLCYFYPLEKFSRHHKHDPEHQYNNTGNPSLGNQVTTSGAVETSPSGFKARIISMIKSLIDTLPDSPTLLWPLFIVGNVGLDDEQHRRFVLDRLTSIQKTRNLGSVRRARMVVENAYRAKDIDFPRGKVWGDNEPGVISLA</sequence>
<feature type="domain" description="Zn(2)-C6 fungal-type" evidence="7">
    <location>
        <begin position="16"/>
        <end position="46"/>
    </location>
</feature>
<feature type="compositionally biased region" description="Polar residues" evidence="6">
    <location>
        <begin position="444"/>
        <end position="464"/>
    </location>
</feature>
<keyword evidence="4" id="KW-0804">Transcription</keyword>
<dbReference type="InterPro" id="IPR021858">
    <property type="entry name" value="Fun_TF"/>
</dbReference>
<keyword evidence="3" id="KW-0238">DNA-binding</keyword>
<evidence type="ECO:0000259" key="7">
    <source>
        <dbReference type="PROSITE" id="PS50048"/>
    </source>
</evidence>
<dbReference type="PROSITE" id="PS50048">
    <property type="entry name" value="ZN2_CY6_FUNGAL_2"/>
    <property type="match status" value="1"/>
</dbReference>
<dbReference type="OMA" id="CFYDISD"/>
<dbReference type="GO" id="GO:0000981">
    <property type="term" value="F:DNA-binding transcription factor activity, RNA polymerase II-specific"/>
    <property type="evidence" value="ECO:0007669"/>
    <property type="project" value="InterPro"/>
</dbReference>
<evidence type="ECO:0000256" key="3">
    <source>
        <dbReference type="ARBA" id="ARBA00023125"/>
    </source>
</evidence>
<dbReference type="GO" id="GO:0005634">
    <property type="term" value="C:nucleus"/>
    <property type="evidence" value="ECO:0007669"/>
    <property type="project" value="UniProtKB-SubCell"/>
</dbReference>
<evidence type="ECO:0000256" key="5">
    <source>
        <dbReference type="ARBA" id="ARBA00023242"/>
    </source>
</evidence>
<comment type="subcellular location">
    <subcellularLocation>
        <location evidence="1">Nucleus</location>
    </subcellularLocation>
</comment>
<dbReference type="Proteomes" id="UP000002624">
    <property type="component" value="Unassembled WGS sequence"/>
</dbReference>
<evidence type="ECO:0000256" key="4">
    <source>
        <dbReference type="ARBA" id="ARBA00023163"/>
    </source>
</evidence>
<dbReference type="CDD" id="cd00067">
    <property type="entry name" value="GAL4"/>
    <property type="match status" value="1"/>
</dbReference>
<dbReference type="PANTHER" id="PTHR37534">
    <property type="entry name" value="TRANSCRIPTIONAL ACTIVATOR PROTEIN UGA3"/>
    <property type="match status" value="1"/>
</dbReference>
<evidence type="ECO:0000313" key="8">
    <source>
        <dbReference type="EMBL" id="EER37445.1"/>
    </source>
</evidence>
<organism evidence="8 9">
    <name type="scientific">Ajellomyces capsulatus (strain H143)</name>
    <name type="common">Darling's disease fungus</name>
    <name type="synonym">Histoplasma capsulatum</name>
    <dbReference type="NCBI Taxonomy" id="544712"/>
    <lineage>
        <taxon>Eukaryota</taxon>
        <taxon>Fungi</taxon>
        <taxon>Dikarya</taxon>
        <taxon>Ascomycota</taxon>
        <taxon>Pezizomycotina</taxon>
        <taxon>Eurotiomycetes</taxon>
        <taxon>Eurotiomycetidae</taxon>
        <taxon>Onygenales</taxon>
        <taxon>Ajellomycetaceae</taxon>
        <taxon>Histoplasma</taxon>
    </lineage>
</organism>
<dbReference type="PROSITE" id="PS00463">
    <property type="entry name" value="ZN2_CY6_FUNGAL_1"/>
    <property type="match status" value="1"/>
</dbReference>
<keyword evidence="5" id="KW-0539">Nucleus</keyword>
<dbReference type="EMBL" id="GG692435">
    <property type="protein sequence ID" value="EER37445.1"/>
    <property type="molecule type" value="Genomic_DNA"/>
</dbReference>
<evidence type="ECO:0000313" key="9">
    <source>
        <dbReference type="Proteomes" id="UP000002624"/>
    </source>
</evidence>
<proteinExistence type="predicted"/>
<dbReference type="HOGENOM" id="CLU_015493_3_0_1"/>
<evidence type="ECO:0000256" key="6">
    <source>
        <dbReference type="SAM" id="MobiDB-lite"/>
    </source>
</evidence>
<dbReference type="GO" id="GO:0000976">
    <property type="term" value="F:transcription cis-regulatory region binding"/>
    <property type="evidence" value="ECO:0007669"/>
    <property type="project" value="TreeGrafter"/>
</dbReference>
<dbReference type="GO" id="GO:0008270">
    <property type="term" value="F:zinc ion binding"/>
    <property type="evidence" value="ECO:0007669"/>
    <property type="project" value="InterPro"/>
</dbReference>
<evidence type="ECO:0000256" key="2">
    <source>
        <dbReference type="ARBA" id="ARBA00023015"/>
    </source>
</evidence>
<dbReference type="STRING" id="544712.C6HQH8"/>
<dbReference type="Pfam" id="PF00172">
    <property type="entry name" value="Zn_clus"/>
    <property type="match status" value="1"/>
</dbReference>
<feature type="region of interest" description="Disordered" evidence="6">
    <location>
        <begin position="438"/>
        <end position="464"/>
    </location>
</feature>
<protein>
    <recommendedName>
        <fullName evidence="7">Zn(2)-C6 fungal-type domain-containing protein</fullName>
    </recommendedName>
</protein>
<dbReference type="PANTHER" id="PTHR37534:SF49">
    <property type="entry name" value="LYSINE BIOSYNTHESIS REGULATORY PROTEIN LYS14"/>
    <property type="match status" value="1"/>
</dbReference>
<dbReference type="Gene3D" id="4.10.240.10">
    <property type="entry name" value="Zn(2)-C6 fungal-type DNA-binding domain"/>
    <property type="match status" value="1"/>
</dbReference>